<dbReference type="SUPFAM" id="SSF51679">
    <property type="entry name" value="Bacterial luciferase-like"/>
    <property type="match status" value="1"/>
</dbReference>
<dbReference type="STRING" id="716816.BST96_14430"/>
<dbReference type="Pfam" id="PF00296">
    <property type="entry name" value="Bac_luciferase"/>
    <property type="match status" value="1"/>
</dbReference>
<dbReference type="Gene3D" id="3.20.20.30">
    <property type="entry name" value="Luciferase-like domain"/>
    <property type="match status" value="1"/>
</dbReference>
<sequence length="326" mass="35610">MTIPGPTLTVADSIELAKKLEAEGWDDIWMADAGGLDAMTMAPLLLAATEKMRLGIAVVPVFTRTPAVLASTISVISQAFPERFVPGFGSSSHAIINNWHGLEMEKPLTRIKETMQLLRTMLAGEKTNFAGDTLKSRGYQQLPTPNQPIYLAGLRPKMVETAAEIGDGVILNLFPKSALAKIHEHIAIGAERAGKDPATIEVVSRHMIAVGEDKAMARDAFRRGFGPYYATPVYNKFLAWCGYPEAAAEIAAGFKNRDRERTAAALSDELIDEIAIIGTPDECRARVREYADAGIHTHVMAPMINHPDIIEQTATTFSKQHFNLNQ</sequence>
<keyword evidence="1" id="KW-0560">Oxidoreductase</keyword>
<dbReference type="Proteomes" id="UP000193450">
    <property type="component" value="Chromosome"/>
</dbReference>
<dbReference type="KEGG" id="osg:BST96_14430"/>
<dbReference type="AlphaFoldDB" id="A0A1X9NK19"/>
<organism evidence="3 4">
    <name type="scientific">Oceanicoccus sagamiensis</name>
    <dbReference type="NCBI Taxonomy" id="716816"/>
    <lineage>
        <taxon>Bacteria</taxon>
        <taxon>Pseudomonadati</taxon>
        <taxon>Pseudomonadota</taxon>
        <taxon>Gammaproteobacteria</taxon>
        <taxon>Cellvibrionales</taxon>
        <taxon>Spongiibacteraceae</taxon>
        <taxon>Oceanicoccus</taxon>
    </lineage>
</organism>
<proteinExistence type="predicted"/>
<dbReference type="GO" id="GO:0016705">
    <property type="term" value="F:oxidoreductase activity, acting on paired donors, with incorporation or reduction of molecular oxygen"/>
    <property type="evidence" value="ECO:0007669"/>
    <property type="project" value="InterPro"/>
</dbReference>
<dbReference type="PANTHER" id="PTHR43244">
    <property type="match status" value="1"/>
</dbReference>
<evidence type="ECO:0000313" key="3">
    <source>
        <dbReference type="EMBL" id="ARN75207.1"/>
    </source>
</evidence>
<dbReference type="EMBL" id="CP019343">
    <property type="protein sequence ID" value="ARN75207.1"/>
    <property type="molecule type" value="Genomic_DNA"/>
</dbReference>
<name>A0A1X9NK19_9GAMM</name>
<dbReference type="PANTHER" id="PTHR43244:SF1">
    <property type="entry name" value="5,10-METHYLENETETRAHYDROMETHANOPTERIN REDUCTASE"/>
    <property type="match status" value="1"/>
</dbReference>
<gene>
    <name evidence="3" type="ORF">BST96_14430</name>
</gene>
<keyword evidence="4" id="KW-1185">Reference proteome</keyword>
<protein>
    <recommendedName>
        <fullName evidence="2">Luciferase-like domain-containing protein</fullName>
    </recommendedName>
</protein>
<evidence type="ECO:0000256" key="1">
    <source>
        <dbReference type="ARBA" id="ARBA00023002"/>
    </source>
</evidence>
<dbReference type="CDD" id="cd01097">
    <property type="entry name" value="Tetrahydromethanopterin_reductase"/>
    <property type="match status" value="1"/>
</dbReference>
<dbReference type="InterPro" id="IPR022526">
    <property type="entry name" value="F420_Rv3093c"/>
</dbReference>
<dbReference type="NCBIfam" id="TIGR03841">
    <property type="entry name" value="F420_Rv3093c"/>
    <property type="match status" value="1"/>
</dbReference>
<dbReference type="InterPro" id="IPR050564">
    <property type="entry name" value="F420-G6PD/mer"/>
</dbReference>
<accession>A0A1X9NK19</accession>
<feature type="domain" description="Luciferase-like" evidence="2">
    <location>
        <begin position="9"/>
        <end position="296"/>
    </location>
</feature>
<evidence type="ECO:0000259" key="2">
    <source>
        <dbReference type="Pfam" id="PF00296"/>
    </source>
</evidence>
<evidence type="ECO:0000313" key="4">
    <source>
        <dbReference type="Proteomes" id="UP000193450"/>
    </source>
</evidence>
<dbReference type="InterPro" id="IPR036661">
    <property type="entry name" value="Luciferase-like_sf"/>
</dbReference>
<dbReference type="InterPro" id="IPR011251">
    <property type="entry name" value="Luciferase-like_dom"/>
</dbReference>
<reference evidence="3 4" key="1">
    <citation type="submission" date="2016-11" db="EMBL/GenBank/DDBJ databases">
        <title>Trade-off between light-utilization and light-protection in marine flavobacteria.</title>
        <authorList>
            <person name="Kumagai Y."/>
        </authorList>
    </citation>
    <scope>NUCLEOTIDE SEQUENCE [LARGE SCALE GENOMIC DNA]</scope>
    <source>
        <strain evidence="3 4">NBRC 107125</strain>
    </source>
</reference>